<dbReference type="AlphaFoldDB" id="A0A0A8YTT6"/>
<keyword evidence="1" id="KW-1133">Transmembrane helix</keyword>
<name>A0A0A8YTT6_ARUDO</name>
<proteinExistence type="predicted"/>
<dbReference type="EMBL" id="GBRH01269905">
    <property type="protein sequence ID" value="JAD27990.1"/>
    <property type="molecule type" value="Transcribed_RNA"/>
</dbReference>
<keyword evidence="1" id="KW-0812">Transmembrane</keyword>
<organism evidence="2">
    <name type="scientific">Arundo donax</name>
    <name type="common">Giant reed</name>
    <name type="synonym">Donax arundinaceus</name>
    <dbReference type="NCBI Taxonomy" id="35708"/>
    <lineage>
        <taxon>Eukaryota</taxon>
        <taxon>Viridiplantae</taxon>
        <taxon>Streptophyta</taxon>
        <taxon>Embryophyta</taxon>
        <taxon>Tracheophyta</taxon>
        <taxon>Spermatophyta</taxon>
        <taxon>Magnoliopsida</taxon>
        <taxon>Liliopsida</taxon>
        <taxon>Poales</taxon>
        <taxon>Poaceae</taxon>
        <taxon>PACMAD clade</taxon>
        <taxon>Arundinoideae</taxon>
        <taxon>Arundineae</taxon>
        <taxon>Arundo</taxon>
    </lineage>
</organism>
<evidence type="ECO:0000313" key="2">
    <source>
        <dbReference type="EMBL" id="JAD27990.1"/>
    </source>
</evidence>
<feature type="transmembrane region" description="Helical" evidence="1">
    <location>
        <begin position="6"/>
        <end position="25"/>
    </location>
</feature>
<evidence type="ECO:0000256" key="1">
    <source>
        <dbReference type="SAM" id="Phobius"/>
    </source>
</evidence>
<reference evidence="2" key="2">
    <citation type="journal article" date="2015" name="Data Brief">
        <title>Shoot transcriptome of the giant reed, Arundo donax.</title>
        <authorList>
            <person name="Barrero R.A."/>
            <person name="Guerrero F.D."/>
            <person name="Moolhuijzen P."/>
            <person name="Goolsby J.A."/>
            <person name="Tidwell J."/>
            <person name="Bellgard S.E."/>
            <person name="Bellgard M.I."/>
        </authorList>
    </citation>
    <scope>NUCLEOTIDE SEQUENCE</scope>
    <source>
        <tissue evidence="2">Shoot tissue taken approximately 20 cm above the soil surface</tissue>
    </source>
</reference>
<accession>A0A0A8YTT6</accession>
<reference evidence="2" key="1">
    <citation type="submission" date="2014-09" db="EMBL/GenBank/DDBJ databases">
        <authorList>
            <person name="Magalhaes I.L.F."/>
            <person name="Oliveira U."/>
            <person name="Santos F.R."/>
            <person name="Vidigal T.H.D.A."/>
            <person name="Brescovit A.D."/>
            <person name="Santos A.J."/>
        </authorList>
    </citation>
    <scope>NUCLEOTIDE SEQUENCE</scope>
    <source>
        <tissue evidence="2">Shoot tissue taken approximately 20 cm above the soil surface</tissue>
    </source>
</reference>
<keyword evidence="1" id="KW-0472">Membrane</keyword>
<sequence>MLGGWGGYIFFTILYTVSISSAYFVHSIQQNLSQPTYIKKKKENKAHRMNKLGN</sequence>
<protein>
    <submittedName>
        <fullName evidence="2">Uncharacterized protein</fullName>
    </submittedName>
</protein>